<dbReference type="Proteomes" id="UP000235388">
    <property type="component" value="Unassembled WGS sequence"/>
</dbReference>
<comment type="caution">
    <text evidence="2">The sequence shown here is derived from an EMBL/GenBank/DDBJ whole genome shotgun (WGS) entry which is preliminary data.</text>
</comment>
<dbReference type="EMBL" id="PGCJ01001382">
    <property type="protein sequence ID" value="PLW05852.1"/>
    <property type="molecule type" value="Genomic_DNA"/>
</dbReference>
<evidence type="ECO:0000313" key="1">
    <source>
        <dbReference type="EMBL" id="PLW05852.1"/>
    </source>
</evidence>
<reference evidence="2 3" key="1">
    <citation type="submission" date="2017-11" db="EMBL/GenBank/DDBJ databases">
        <title>De novo assembly and phasing of dikaryotic genomes from two isolates of Puccinia coronata f. sp. avenae, the causal agent of oat crown rust.</title>
        <authorList>
            <person name="Miller M.E."/>
            <person name="Zhang Y."/>
            <person name="Omidvar V."/>
            <person name="Sperschneider J."/>
            <person name="Schwessinger B."/>
            <person name="Raley C."/>
            <person name="Palmer J.M."/>
            <person name="Garnica D."/>
            <person name="Upadhyaya N."/>
            <person name="Rathjen J."/>
            <person name="Taylor J.M."/>
            <person name="Park R.F."/>
            <person name="Dodds P.N."/>
            <person name="Hirsch C.D."/>
            <person name="Kianian S.F."/>
            <person name="Figueroa M."/>
        </authorList>
    </citation>
    <scope>NUCLEOTIDE SEQUENCE [LARGE SCALE GENOMIC DNA]</scope>
    <source>
        <strain evidence="2">12NC29</strain>
    </source>
</reference>
<sequence>MAKCGFELPIWPFSGPEPPTCIVGPTSLMLKAQALTRVQPLQEYSRTLVELYGGLPD</sequence>
<proteinExistence type="predicted"/>
<evidence type="ECO:0000313" key="3">
    <source>
        <dbReference type="Proteomes" id="UP000235388"/>
    </source>
</evidence>
<keyword evidence="3" id="KW-1185">Reference proteome</keyword>
<gene>
    <name evidence="2" type="ORF">PCANC_00210</name>
    <name evidence="1" type="ORF">PCANC_28005</name>
</gene>
<name>A0A2N5W990_9BASI</name>
<evidence type="ECO:0000313" key="2">
    <source>
        <dbReference type="EMBL" id="PLW58814.1"/>
    </source>
</evidence>
<dbReference type="EMBL" id="PGCJ01000001">
    <property type="protein sequence ID" value="PLW58814.1"/>
    <property type="molecule type" value="Genomic_DNA"/>
</dbReference>
<protein>
    <submittedName>
        <fullName evidence="2">Uncharacterized protein</fullName>
    </submittedName>
</protein>
<accession>A0A2N5W990</accession>
<dbReference type="AlphaFoldDB" id="A0A2N5W990"/>
<organism evidence="2 3">
    <name type="scientific">Puccinia coronata f. sp. avenae</name>
    <dbReference type="NCBI Taxonomy" id="200324"/>
    <lineage>
        <taxon>Eukaryota</taxon>
        <taxon>Fungi</taxon>
        <taxon>Dikarya</taxon>
        <taxon>Basidiomycota</taxon>
        <taxon>Pucciniomycotina</taxon>
        <taxon>Pucciniomycetes</taxon>
        <taxon>Pucciniales</taxon>
        <taxon>Pucciniaceae</taxon>
        <taxon>Puccinia</taxon>
    </lineage>
</organism>